<dbReference type="SUPFAM" id="SSF53756">
    <property type="entry name" value="UDP-Glycosyltransferase/glycogen phosphorylase"/>
    <property type="match status" value="1"/>
</dbReference>
<name>A0ABZ2BMQ0_9HYPH</name>
<keyword evidence="2" id="KW-1185">Reference proteome</keyword>
<evidence type="ECO:0000313" key="2">
    <source>
        <dbReference type="Proteomes" id="UP001432360"/>
    </source>
</evidence>
<keyword evidence="1" id="KW-0614">Plasmid</keyword>
<dbReference type="InterPro" id="IPR007833">
    <property type="entry name" value="Capsule_polysaccharide_synth"/>
</dbReference>
<sequence length="1159" mass="131175">MHKAFSQVKVLAKGLYKSLKNHSAKRFYRTRQFAYSYHIISHDKISCESEGLKKTTLVGENWRASRADGVQPIMLMMGFNSWKLGFVSAYLLDYRTAFLPRKMPALMAARVLWKCRELSQDLMIWGYNEAHPLITRLAKKWGYTIHRMEDGFVRSVELGANHSTPYSLVTDKKGLYFNPLEPSELEDILNTDLRLQDQQFLATAEKHLNFIIHNSITKYNGQRGAGEEFAPVRQRPAVLVIGQVPGDASLKFGNPDRWTIHTLISLARNENPGCEVIYRPHPDVYNKPARYKENHEAIAKLATIVPPSVGLLDLMASMRRVYTISSLVGMEAVMRNIPVTTVGLPFYAGWGVTDDRCSIQMGKATFSRRTAKLSALQLFAGAYLLYAKYLASQDSDEGLTAACMKIIGERQLKRPPVKLPVAQAKRKELLENIARSDDWAMAFSQAVLARLDARDLTVFVRSLDLSKIFVDQSAHTFQVAFICRIVGLLSSWSDIEEFLGRARLAASGDVFSSILDLPWGKENAERLVRSETSRKETGTATQRWVGRLAAETQNEVGKVSEEQANSTLSSVQSSFRTRQLNEVLSGCFELLLSNRHTEEAMQLLIEASSFKLEFSSAAMLAEFDFRTGDLKYRSRNLARMITALRYVYPFNAEKFLWAVTARAVVSPESIWETMEIAERMKAECDVDSFENIFLAMMLLDNDITLGKAKGWISLERPEKALPILIDLHTARGETVPLLVALSQAYSYSGDFLKAREICLQGLSRYGHVNLFKEAMRVAITSGDIAWGEDLLESAKDRGVAVGEISRRKIFYGARRIQEALHCAREISLHKEINTYYPDHYIDPDMADGDFRSEDVFFLNVFGPGDEIRYAQIYADIAEDPDFGRYSIACDPRLEQILQRSFPGVHFVPVNRVAQRSAVREISRYSRLPSFELCEILDNNGHSHLLNSDRALLIVDLLAKYRRSYADFRGDSFLRVDRTKSEKFRCRLPQDRLLVGISWRSSISKFSRNLHYLRVEELASVFGIDGVQFVNLQYDECREELAWIEARFPGKIVDFADLDQFNDFDSVASLMSELDLVIAPATTVAELAGACGVKTWLLSNTVELDGRKVDEDSLVDVWHSNMTHVEGAIRGDKMSLVASLHDALVDFVKTHRTARIGEMR</sequence>
<dbReference type="EMBL" id="CP133152">
    <property type="protein sequence ID" value="WVT07781.1"/>
    <property type="molecule type" value="Genomic_DNA"/>
</dbReference>
<evidence type="ECO:0000313" key="1">
    <source>
        <dbReference type="EMBL" id="WVT07781.1"/>
    </source>
</evidence>
<organism evidence="1 2">
    <name type="scientific">Sinorhizobium chiapasense</name>
    <dbReference type="NCBI Taxonomy" id="501572"/>
    <lineage>
        <taxon>Bacteria</taxon>
        <taxon>Pseudomonadati</taxon>
        <taxon>Pseudomonadota</taxon>
        <taxon>Alphaproteobacteria</taxon>
        <taxon>Hyphomicrobiales</taxon>
        <taxon>Rhizobiaceae</taxon>
        <taxon>Sinorhizobium/Ensifer group</taxon>
        <taxon>Sinorhizobium</taxon>
    </lineage>
</organism>
<dbReference type="RefSeq" id="WP_331376789.1">
    <property type="nucleotide sequence ID" value="NZ_CP133152.1"/>
</dbReference>
<geneLocation type="plasmid" evidence="1 2">
    <name>pSchITTGS70d</name>
</geneLocation>
<gene>
    <name evidence="1" type="ORF">RB548_26810</name>
</gene>
<proteinExistence type="predicted"/>
<dbReference type="Pfam" id="PF05159">
    <property type="entry name" value="Capsule_synth"/>
    <property type="match status" value="1"/>
</dbReference>
<dbReference type="Proteomes" id="UP001432360">
    <property type="component" value="Plasmid pSchITTGS70d"/>
</dbReference>
<protein>
    <submittedName>
        <fullName evidence="1">Uncharacterized protein</fullName>
    </submittedName>
</protein>
<dbReference type="Gene3D" id="3.40.50.2000">
    <property type="entry name" value="Glycogen Phosphorylase B"/>
    <property type="match status" value="1"/>
</dbReference>
<accession>A0ABZ2BMQ0</accession>
<reference evidence="1" key="1">
    <citation type="submission" date="2023-08" db="EMBL/GenBank/DDBJ databases">
        <title>Complete genome sequence of Sinorhizobium chiapanecum ITTG S70 isolated from Acaciella angustissima nodules in Chiapas-Mexico.</title>
        <authorList>
            <person name="Rincon-Rosales R."/>
            <person name="Rogel M.A."/>
            <person name="Rincon-Medina C.I."/>
            <person name="Guerrero G."/>
            <person name="Manzano-Gomez L.A."/>
            <person name="Lopez-Lopez A."/>
            <person name="Rincon Molina F.A."/>
            <person name="Martinez-Romero E."/>
        </authorList>
    </citation>
    <scope>NUCLEOTIDE SEQUENCE</scope>
    <source>
        <strain evidence="1">ITTG S70</strain>
        <plasmid evidence="1">pSchITTGS70d</plasmid>
    </source>
</reference>